<dbReference type="PANTHER" id="PTHR24388:SF54">
    <property type="entry name" value="PROTEIN ESCARGOT"/>
    <property type="match status" value="1"/>
</dbReference>
<comment type="similarity">
    <text evidence="7">Belongs to the snail C2H2-type zinc-finger protein family.</text>
</comment>
<dbReference type="GO" id="GO:0000978">
    <property type="term" value="F:RNA polymerase II cis-regulatory region sequence-specific DNA binding"/>
    <property type="evidence" value="ECO:0007669"/>
    <property type="project" value="TreeGrafter"/>
</dbReference>
<evidence type="ECO:0000313" key="11">
    <source>
        <dbReference type="Proteomes" id="UP001381693"/>
    </source>
</evidence>
<dbReference type="EMBL" id="JAXCGZ010014103">
    <property type="protein sequence ID" value="KAK7071653.1"/>
    <property type="molecule type" value="Genomic_DNA"/>
</dbReference>
<evidence type="ECO:0000256" key="2">
    <source>
        <dbReference type="ARBA" id="ARBA00022723"/>
    </source>
</evidence>
<comment type="caution">
    <text evidence="10">The sequence shown here is derived from an EMBL/GenBank/DDBJ whole genome shotgun (WGS) entry which is preliminary data.</text>
</comment>
<feature type="domain" description="C2H2-type" evidence="9">
    <location>
        <begin position="104"/>
        <end position="131"/>
    </location>
</feature>
<keyword evidence="11" id="KW-1185">Reference proteome</keyword>
<evidence type="ECO:0000256" key="3">
    <source>
        <dbReference type="ARBA" id="ARBA00022737"/>
    </source>
</evidence>
<dbReference type="InterPro" id="IPR050527">
    <property type="entry name" value="Snail/Krueppel_Znf"/>
</dbReference>
<dbReference type="PROSITE" id="PS00028">
    <property type="entry name" value="ZINC_FINGER_C2H2_1"/>
    <property type="match status" value="3"/>
</dbReference>
<dbReference type="PROSITE" id="PS50157">
    <property type="entry name" value="ZINC_FINGER_C2H2_2"/>
    <property type="match status" value="2"/>
</dbReference>
<evidence type="ECO:0000313" key="10">
    <source>
        <dbReference type="EMBL" id="KAK7071653.1"/>
    </source>
</evidence>
<dbReference type="PANTHER" id="PTHR24388">
    <property type="entry name" value="ZINC FINGER PROTEIN"/>
    <property type="match status" value="1"/>
</dbReference>
<evidence type="ECO:0000256" key="1">
    <source>
        <dbReference type="ARBA" id="ARBA00004123"/>
    </source>
</evidence>
<dbReference type="AlphaFoldDB" id="A0AAN8WZM2"/>
<evidence type="ECO:0000256" key="7">
    <source>
        <dbReference type="ARBA" id="ARBA00037948"/>
    </source>
</evidence>
<reference evidence="10 11" key="1">
    <citation type="submission" date="2023-11" db="EMBL/GenBank/DDBJ databases">
        <title>Halocaridina rubra genome assembly.</title>
        <authorList>
            <person name="Smith C."/>
        </authorList>
    </citation>
    <scope>NUCLEOTIDE SEQUENCE [LARGE SCALE GENOMIC DNA]</scope>
    <source>
        <strain evidence="10">EP-1</strain>
        <tissue evidence="10">Whole</tissue>
    </source>
</reference>
<evidence type="ECO:0000256" key="5">
    <source>
        <dbReference type="ARBA" id="ARBA00022833"/>
    </source>
</evidence>
<name>A0AAN8WZM2_HALRR</name>
<dbReference type="Gene3D" id="3.30.160.60">
    <property type="entry name" value="Classic Zinc Finger"/>
    <property type="match status" value="2"/>
</dbReference>
<dbReference type="GO" id="GO:0000981">
    <property type="term" value="F:DNA-binding transcription factor activity, RNA polymerase II-specific"/>
    <property type="evidence" value="ECO:0007669"/>
    <property type="project" value="TreeGrafter"/>
</dbReference>
<organism evidence="10 11">
    <name type="scientific">Halocaridina rubra</name>
    <name type="common">Hawaiian red shrimp</name>
    <dbReference type="NCBI Taxonomy" id="373956"/>
    <lineage>
        <taxon>Eukaryota</taxon>
        <taxon>Metazoa</taxon>
        <taxon>Ecdysozoa</taxon>
        <taxon>Arthropoda</taxon>
        <taxon>Crustacea</taxon>
        <taxon>Multicrustacea</taxon>
        <taxon>Malacostraca</taxon>
        <taxon>Eumalacostraca</taxon>
        <taxon>Eucarida</taxon>
        <taxon>Decapoda</taxon>
        <taxon>Pleocyemata</taxon>
        <taxon>Caridea</taxon>
        <taxon>Atyoidea</taxon>
        <taxon>Atyidae</taxon>
        <taxon>Halocaridina</taxon>
    </lineage>
</organism>
<proteinExistence type="inferred from homology"/>
<keyword evidence="4 8" id="KW-0863">Zinc-finger</keyword>
<dbReference type="InterPro" id="IPR036236">
    <property type="entry name" value="Znf_C2H2_sf"/>
</dbReference>
<dbReference type="SUPFAM" id="SSF57667">
    <property type="entry name" value="beta-beta-alpha zinc fingers"/>
    <property type="match status" value="2"/>
</dbReference>
<accession>A0AAN8WZM2</accession>
<dbReference type="SMART" id="SM00355">
    <property type="entry name" value="ZnF_C2H2"/>
    <property type="match status" value="4"/>
</dbReference>
<evidence type="ECO:0000256" key="8">
    <source>
        <dbReference type="PROSITE-ProRule" id="PRU00042"/>
    </source>
</evidence>
<sequence length="332" mass="37563">MTERTRHVCNYCSATFSRSVSLKRHLCTHKKCDDTSYKYGQNEFSYDSDTQGERLHLCSICGVSFKGIGNYRRHLLVYCEMTGPLPHGQCGSTCHVSDADQNPHVCNTCGSGFQCIHKLNRHIPFHSKNLEDFFQIVHVRCLNKSGEYVSHLNNDNSVNSVCDEPLTASSSSSVLINNDEVKEEDRPHLCLVCGISFDFAEEFETHLSSHFEVPDDNLTDTQTEHVDDPCRMEKNTDYLRNNGIKSEDCDEVIKEEHDVDSERVTNDVLKKEENSGSCLSCKSGQKNNAEYISSKIAIEDSTHQNNIASNMLTNIPMYFGLLLGYTKILQYT</sequence>
<keyword evidence="2" id="KW-0479">Metal-binding</keyword>
<gene>
    <name evidence="10" type="ORF">SK128_004714</name>
</gene>
<keyword evidence="5" id="KW-0862">Zinc</keyword>
<keyword evidence="3" id="KW-0677">Repeat</keyword>
<evidence type="ECO:0000256" key="6">
    <source>
        <dbReference type="ARBA" id="ARBA00023242"/>
    </source>
</evidence>
<comment type="subcellular location">
    <subcellularLocation>
        <location evidence="1">Nucleus</location>
    </subcellularLocation>
</comment>
<dbReference type="Proteomes" id="UP001381693">
    <property type="component" value="Unassembled WGS sequence"/>
</dbReference>
<keyword evidence="6" id="KW-0539">Nucleus</keyword>
<evidence type="ECO:0000259" key="9">
    <source>
        <dbReference type="PROSITE" id="PS50157"/>
    </source>
</evidence>
<dbReference type="InterPro" id="IPR013087">
    <property type="entry name" value="Znf_C2H2_type"/>
</dbReference>
<dbReference type="GO" id="GO:0008270">
    <property type="term" value="F:zinc ion binding"/>
    <property type="evidence" value="ECO:0007669"/>
    <property type="project" value="UniProtKB-KW"/>
</dbReference>
<evidence type="ECO:0000256" key="4">
    <source>
        <dbReference type="ARBA" id="ARBA00022771"/>
    </source>
</evidence>
<feature type="domain" description="C2H2-type" evidence="9">
    <location>
        <begin position="7"/>
        <end position="29"/>
    </location>
</feature>
<dbReference type="GO" id="GO:0005634">
    <property type="term" value="C:nucleus"/>
    <property type="evidence" value="ECO:0007669"/>
    <property type="project" value="UniProtKB-SubCell"/>
</dbReference>
<protein>
    <recommendedName>
        <fullName evidence="9">C2H2-type domain-containing protein</fullName>
    </recommendedName>
</protein>
<dbReference type="Pfam" id="PF00096">
    <property type="entry name" value="zf-C2H2"/>
    <property type="match status" value="1"/>
</dbReference>